<dbReference type="EMBL" id="BMLB01000003">
    <property type="protein sequence ID" value="GGK68130.1"/>
    <property type="molecule type" value="Genomic_DNA"/>
</dbReference>
<evidence type="ECO:0008006" key="3">
    <source>
        <dbReference type="Google" id="ProtNLM"/>
    </source>
</evidence>
<dbReference type="Proteomes" id="UP000662111">
    <property type="component" value="Unassembled WGS sequence"/>
</dbReference>
<keyword evidence="2" id="KW-1185">Reference proteome</keyword>
<accession>A0ABQ2F777</accession>
<protein>
    <recommendedName>
        <fullName evidence="3">DUF1059 domain-containing protein</fullName>
    </recommendedName>
</protein>
<organism evidence="1 2">
    <name type="scientific">Ornithinimicrobium pekingense</name>
    <dbReference type="NCBI Taxonomy" id="384677"/>
    <lineage>
        <taxon>Bacteria</taxon>
        <taxon>Bacillati</taxon>
        <taxon>Actinomycetota</taxon>
        <taxon>Actinomycetes</taxon>
        <taxon>Micrococcales</taxon>
        <taxon>Ornithinimicrobiaceae</taxon>
        <taxon>Ornithinimicrobium</taxon>
    </lineage>
</organism>
<dbReference type="InterPro" id="IPR009409">
    <property type="entry name" value="DUF1059"/>
</dbReference>
<comment type="caution">
    <text evidence="1">The sequence shown here is derived from an EMBL/GenBank/DDBJ whole genome shotgun (WGS) entry which is preliminary data.</text>
</comment>
<sequence>MKELNCRDVGFDCEGVVTGETEYDVVREAAEHAKEVHGLTDEQVNDPDFAAQVGGQVHDRA</sequence>
<evidence type="ECO:0000313" key="1">
    <source>
        <dbReference type="EMBL" id="GGK68130.1"/>
    </source>
</evidence>
<name>A0ABQ2F777_9MICO</name>
<evidence type="ECO:0000313" key="2">
    <source>
        <dbReference type="Proteomes" id="UP000662111"/>
    </source>
</evidence>
<dbReference type="Pfam" id="PF06348">
    <property type="entry name" value="DUF1059"/>
    <property type="match status" value="1"/>
</dbReference>
<proteinExistence type="predicted"/>
<dbReference type="RefSeq" id="WP_022921573.1">
    <property type="nucleotide sequence ID" value="NZ_BMLB01000003.1"/>
</dbReference>
<gene>
    <name evidence="1" type="ORF">GCM10011509_15640</name>
</gene>
<reference evidence="2" key="1">
    <citation type="journal article" date="2019" name="Int. J. Syst. Evol. Microbiol.">
        <title>The Global Catalogue of Microorganisms (GCM) 10K type strain sequencing project: providing services to taxonomists for standard genome sequencing and annotation.</title>
        <authorList>
            <consortium name="The Broad Institute Genomics Platform"/>
            <consortium name="The Broad Institute Genome Sequencing Center for Infectious Disease"/>
            <person name="Wu L."/>
            <person name="Ma J."/>
        </authorList>
    </citation>
    <scope>NUCLEOTIDE SEQUENCE [LARGE SCALE GENOMIC DNA]</scope>
    <source>
        <strain evidence="2">CGMCC 1.5362</strain>
    </source>
</reference>